<dbReference type="EMBL" id="JBBMFM010000084">
    <property type="protein sequence ID" value="MEQ2427017.1"/>
    <property type="molecule type" value="Genomic_DNA"/>
</dbReference>
<dbReference type="InterPro" id="IPR015813">
    <property type="entry name" value="Pyrv/PenolPyrv_kinase-like_dom"/>
</dbReference>
<evidence type="ECO:0000313" key="2">
    <source>
        <dbReference type="Proteomes" id="UP001454086"/>
    </source>
</evidence>
<dbReference type="Proteomes" id="UP001454086">
    <property type="component" value="Unassembled WGS sequence"/>
</dbReference>
<evidence type="ECO:0000313" key="1">
    <source>
        <dbReference type="EMBL" id="MEQ2427017.1"/>
    </source>
</evidence>
<dbReference type="Gene3D" id="3.20.20.60">
    <property type="entry name" value="Phosphoenolpyruvate-binding domains"/>
    <property type="match status" value="1"/>
</dbReference>
<dbReference type="RefSeq" id="WP_008726412.1">
    <property type="nucleotide sequence ID" value="NZ_JBBMFM010000084.1"/>
</dbReference>
<organism evidence="1 2">
    <name type="scientific">Enterocloster hominis</name>
    <name type="common">ex Hitch et al. 2024</name>
    <dbReference type="NCBI Taxonomy" id="1917870"/>
    <lineage>
        <taxon>Bacteria</taxon>
        <taxon>Bacillati</taxon>
        <taxon>Bacillota</taxon>
        <taxon>Clostridia</taxon>
        <taxon>Lachnospirales</taxon>
        <taxon>Lachnospiraceae</taxon>
        <taxon>Enterocloster</taxon>
    </lineage>
</organism>
<protein>
    <submittedName>
        <fullName evidence="1">Isocitrate lyase/PEP mutase family protein</fullName>
    </submittedName>
</protein>
<dbReference type="GO" id="GO:0016829">
    <property type="term" value="F:lyase activity"/>
    <property type="evidence" value="ECO:0007669"/>
    <property type="project" value="UniProtKB-KW"/>
</dbReference>
<accession>A0ABV1DBF6</accession>
<dbReference type="PANTHER" id="PTHR42905:SF5">
    <property type="entry name" value="CARBOXYVINYL-CARBOXYPHOSPHONATE PHOSPHORYLMUTASE, CHLOROPLASTIC"/>
    <property type="match status" value="1"/>
</dbReference>
<dbReference type="InterPro" id="IPR018523">
    <property type="entry name" value="Isocitrate_lyase_ph_CS"/>
</dbReference>
<dbReference type="InterPro" id="IPR039556">
    <property type="entry name" value="ICL/PEPM"/>
</dbReference>
<reference evidence="1 2" key="1">
    <citation type="submission" date="2024-03" db="EMBL/GenBank/DDBJ databases">
        <title>Human intestinal bacterial collection.</title>
        <authorList>
            <person name="Pauvert C."/>
            <person name="Hitch T.C.A."/>
            <person name="Clavel T."/>
        </authorList>
    </citation>
    <scope>NUCLEOTIDE SEQUENCE [LARGE SCALE GENOMIC DNA]</scope>
    <source>
        <strain evidence="1 2">CLA-SR-H021</strain>
    </source>
</reference>
<dbReference type="PROSITE" id="PS00161">
    <property type="entry name" value="ISOCITRATE_LYASE"/>
    <property type="match status" value="1"/>
</dbReference>
<dbReference type="InterPro" id="IPR040442">
    <property type="entry name" value="Pyrv_kinase-like_dom_sf"/>
</dbReference>
<proteinExistence type="predicted"/>
<dbReference type="Pfam" id="PF13714">
    <property type="entry name" value="PEP_mutase"/>
    <property type="match status" value="1"/>
</dbReference>
<gene>
    <name evidence="1" type="ORF">WMQ36_18785</name>
</gene>
<name>A0ABV1DBF6_9FIRM</name>
<sequence>MTNKEGKTGAQILRERLKQPEIVVAPGCYDVLSARLVEQAGFEAAFMTGFGASGSILGQPDYGLMTMNEMVTVCANMNSVLNIPLIGDIDTGYGNPLNVYRTVKEFERAGMAAVHLEDQVFPKRCGHMEKKAVIPMEEHIEKIKAAVDARKDMLIIARTDARAVYGAEEAVRRLEAYRDAGADIVYADALANEQELRMVGAIEGVYKFGNQVEYGKTPLLKTEELQEMGYDIVIYPVCTIFTAAKAMKDMLTRLKAEHTTSNCLSMMTTFKEYTDMVGMPSLLELEQKYKIDEFKSRHNKK</sequence>
<keyword evidence="1" id="KW-0456">Lyase</keyword>
<keyword evidence="2" id="KW-1185">Reference proteome</keyword>
<dbReference type="PANTHER" id="PTHR42905">
    <property type="entry name" value="PHOSPHOENOLPYRUVATE CARBOXYLASE"/>
    <property type="match status" value="1"/>
</dbReference>
<dbReference type="SUPFAM" id="SSF51621">
    <property type="entry name" value="Phosphoenolpyruvate/pyruvate domain"/>
    <property type="match status" value="1"/>
</dbReference>
<dbReference type="CDD" id="cd00377">
    <property type="entry name" value="ICL_PEPM"/>
    <property type="match status" value="1"/>
</dbReference>
<comment type="caution">
    <text evidence="1">The sequence shown here is derived from an EMBL/GenBank/DDBJ whole genome shotgun (WGS) entry which is preliminary data.</text>
</comment>